<gene>
    <name evidence="3" type="ORF">OB919_01245</name>
</gene>
<dbReference type="EMBL" id="JAOPJZ010000001">
    <property type="protein sequence ID" value="MCU4750617.1"/>
    <property type="molecule type" value="Genomic_DNA"/>
</dbReference>
<evidence type="ECO:0000313" key="4">
    <source>
        <dbReference type="Proteomes" id="UP001321047"/>
    </source>
</evidence>
<proteinExistence type="predicted"/>
<keyword evidence="2" id="KW-0472">Membrane</keyword>
<feature type="region of interest" description="Disordered" evidence="1">
    <location>
        <begin position="128"/>
        <end position="213"/>
    </location>
</feature>
<accession>A0AAP2Z4K6</accession>
<reference evidence="3 4" key="1">
    <citation type="submission" date="2022-09" db="EMBL/GenBank/DDBJ databases">
        <title>Enrichment on poylsaccharides allowed isolation of novel metabolic and taxonomic groups of Haloarchaea.</title>
        <authorList>
            <person name="Sorokin D.Y."/>
            <person name="Elcheninov A.G."/>
            <person name="Khizhniak T.V."/>
            <person name="Kolganova T.V."/>
            <person name="Kublanov I.V."/>
        </authorList>
    </citation>
    <scope>NUCLEOTIDE SEQUENCE [LARGE SCALE GENOMIC DNA]</scope>
    <source>
        <strain evidence="3 4">AArc-curdl1</strain>
    </source>
</reference>
<name>A0AAP2Z4K6_9EURY</name>
<feature type="compositionally biased region" description="Polar residues" evidence="1">
    <location>
        <begin position="181"/>
        <end position="197"/>
    </location>
</feature>
<dbReference type="AlphaFoldDB" id="A0AAP2Z4K6"/>
<sequence>MDVPNAIKWSLVYRAVATGSLLAGVALVAFGFVSGFWGSLNLLISDPLNPGSAIDAANPMVTVALSIVGIAVWQFGKTVALFYTLPRAAGRQAAKQFDRQALKSDILQGLDGRLSDLEEDVAETRRAVQEIKREQHAASFDEREALEGEDPPALESASSTGGAAGRRPLDDIDRSSDERSTSSGEQRTNRSSPQSSGHADAETGRDENDPVSR</sequence>
<dbReference type="Proteomes" id="UP001321047">
    <property type="component" value="Unassembled WGS sequence"/>
</dbReference>
<comment type="caution">
    <text evidence="3">The sequence shown here is derived from an EMBL/GenBank/DDBJ whole genome shotgun (WGS) entry which is preliminary data.</text>
</comment>
<feature type="compositionally biased region" description="Basic and acidic residues" evidence="1">
    <location>
        <begin position="167"/>
        <end position="180"/>
    </location>
</feature>
<evidence type="ECO:0000256" key="1">
    <source>
        <dbReference type="SAM" id="MobiDB-lite"/>
    </source>
</evidence>
<dbReference type="RefSeq" id="WP_342805572.1">
    <property type="nucleotide sequence ID" value="NZ_JAOPJZ010000001.1"/>
</dbReference>
<keyword evidence="2" id="KW-0812">Transmembrane</keyword>
<organism evidence="3 4">
    <name type="scientific">Natronosalvus hydrolyticus</name>
    <dbReference type="NCBI Taxonomy" id="2979988"/>
    <lineage>
        <taxon>Archaea</taxon>
        <taxon>Methanobacteriati</taxon>
        <taxon>Methanobacteriota</taxon>
        <taxon>Stenosarchaea group</taxon>
        <taxon>Halobacteria</taxon>
        <taxon>Halobacteriales</taxon>
        <taxon>Natrialbaceae</taxon>
        <taxon>Natronosalvus</taxon>
    </lineage>
</organism>
<keyword evidence="2" id="KW-1133">Transmembrane helix</keyword>
<feature type="compositionally biased region" description="Basic and acidic residues" evidence="1">
    <location>
        <begin position="128"/>
        <end position="146"/>
    </location>
</feature>
<keyword evidence="4" id="KW-1185">Reference proteome</keyword>
<protein>
    <submittedName>
        <fullName evidence="3">Uncharacterized protein</fullName>
    </submittedName>
</protein>
<evidence type="ECO:0000256" key="2">
    <source>
        <dbReference type="SAM" id="Phobius"/>
    </source>
</evidence>
<feature type="transmembrane region" description="Helical" evidence="2">
    <location>
        <begin position="60"/>
        <end position="85"/>
    </location>
</feature>
<evidence type="ECO:0000313" key="3">
    <source>
        <dbReference type="EMBL" id="MCU4750617.1"/>
    </source>
</evidence>
<feature type="compositionally biased region" description="Basic and acidic residues" evidence="1">
    <location>
        <begin position="199"/>
        <end position="213"/>
    </location>
</feature>
<feature type="transmembrane region" description="Helical" evidence="2">
    <location>
        <begin position="12"/>
        <end position="40"/>
    </location>
</feature>